<dbReference type="AlphaFoldDB" id="A0A173UC14"/>
<accession>A0A173UC14</accession>
<dbReference type="PaxDb" id="166486-ERS852572_02020"/>
<proteinExistence type="predicted"/>
<gene>
    <name evidence="1" type="ORF">ERS852572_02020</name>
</gene>
<dbReference type="STRING" id="166486.ERS852572_02020"/>
<dbReference type="Proteomes" id="UP000095350">
    <property type="component" value="Unassembled WGS sequence"/>
</dbReference>
<dbReference type="EMBL" id="CYXZ01000014">
    <property type="protein sequence ID" value="CUN12374.1"/>
    <property type="molecule type" value="Genomic_DNA"/>
</dbReference>
<name>A0A173UC14_9FIRM</name>
<protein>
    <submittedName>
        <fullName evidence="1">Uncharacterized protein</fullName>
    </submittedName>
</protein>
<sequence length="43" mass="4953">MQGILCRSCHGEGVSGYGRRLLPWHFLRADIHDDSVLREEGER</sequence>
<evidence type="ECO:0000313" key="2">
    <source>
        <dbReference type="Proteomes" id="UP000095350"/>
    </source>
</evidence>
<organism evidence="1 2">
    <name type="scientific">Roseburia intestinalis</name>
    <dbReference type="NCBI Taxonomy" id="166486"/>
    <lineage>
        <taxon>Bacteria</taxon>
        <taxon>Bacillati</taxon>
        <taxon>Bacillota</taxon>
        <taxon>Clostridia</taxon>
        <taxon>Lachnospirales</taxon>
        <taxon>Lachnospiraceae</taxon>
        <taxon>Roseburia</taxon>
    </lineage>
</organism>
<evidence type="ECO:0000313" key="1">
    <source>
        <dbReference type="EMBL" id="CUN12374.1"/>
    </source>
</evidence>
<reference evidence="1 2" key="1">
    <citation type="submission" date="2015-09" db="EMBL/GenBank/DDBJ databases">
        <authorList>
            <consortium name="Pathogen Informatics"/>
        </authorList>
    </citation>
    <scope>NUCLEOTIDE SEQUENCE [LARGE SCALE GENOMIC DNA]</scope>
    <source>
        <strain evidence="1 2">2789STDY5834960</strain>
    </source>
</reference>